<reference evidence="2" key="1">
    <citation type="submission" date="2014-11" db="EMBL/GenBank/DDBJ databases">
        <authorList>
            <person name="Malar M.C."/>
            <person name="Sen D."/>
            <person name="Tripathy S."/>
        </authorList>
    </citation>
    <scope>NUCLEOTIDE SEQUENCE</scope>
    <source>
        <strain evidence="2">BDU141951</strain>
    </source>
</reference>
<name>A0A0C1Y5J6_9CYAN</name>
<reference evidence="2" key="3">
    <citation type="submission" date="2020-02" db="EMBL/GenBank/DDBJ databases">
        <authorList>
            <person name="Sarangi A.N."/>
            <person name="Ghosh S."/>
            <person name="Mukherjee M."/>
            <person name="Tripathy S."/>
        </authorList>
    </citation>
    <scope>NUCLEOTIDE SEQUENCE</scope>
    <source>
        <strain evidence="2">BDU141951</strain>
    </source>
</reference>
<evidence type="ECO:0000313" key="2">
    <source>
        <dbReference type="EMBL" id="NEV68720.1"/>
    </source>
</evidence>
<dbReference type="Pfam" id="PF01661">
    <property type="entry name" value="Macro"/>
    <property type="match status" value="1"/>
</dbReference>
<comment type="catalytic activity">
    <reaction evidence="1">
        <text>an N-(ADP-alpha-D-ribosyl)-thymidine in DNA + H2O = a thymidine in DNA + ADP-D-ribose</text>
        <dbReference type="Rhea" id="RHEA:71655"/>
        <dbReference type="Rhea" id="RHEA-COMP:13556"/>
        <dbReference type="Rhea" id="RHEA-COMP:18051"/>
        <dbReference type="ChEBI" id="CHEBI:15377"/>
        <dbReference type="ChEBI" id="CHEBI:57967"/>
        <dbReference type="ChEBI" id="CHEBI:137386"/>
        <dbReference type="ChEBI" id="CHEBI:191199"/>
    </reaction>
    <physiologicalReaction direction="left-to-right" evidence="1">
        <dbReference type="Rhea" id="RHEA:71656"/>
    </physiologicalReaction>
</comment>
<comment type="caution">
    <text evidence="2">The sequence shown here is derived from an EMBL/GenBank/DDBJ whole genome shotgun (WGS) entry which is preliminary data.</text>
</comment>
<dbReference type="InterPro" id="IPR043472">
    <property type="entry name" value="Macro_dom-like"/>
</dbReference>
<dbReference type="InterPro" id="IPR002589">
    <property type="entry name" value="Macro_dom"/>
</dbReference>
<dbReference type="PANTHER" id="PTHR12521:SF0">
    <property type="entry name" value="ADP-RIBOSE GLYCOHYDROLASE OARD1"/>
    <property type="match status" value="1"/>
</dbReference>
<accession>A0A0C1Y5J6</accession>
<dbReference type="PANTHER" id="PTHR12521">
    <property type="entry name" value="PROTEIN C6ORF130"/>
    <property type="match status" value="1"/>
</dbReference>
<proteinExistence type="predicted"/>
<organism evidence="2">
    <name type="scientific">Lyngbya confervoides BDU141951</name>
    <dbReference type="NCBI Taxonomy" id="1574623"/>
    <lineage>
        <taxon>Bacteria</taxon>
        <taxon>Bacillati</taxon>
        <taxon>Cyanobacteriota</taxon>
        <taxon>Cyanophyceae</taxon>
        <taxon>Oscillatoriophycideae</taxon>
        <taxon>Oscillatoriales</taxon>
        <taxon>Microcoleaceae</taxon>
        <taxon>Lyngbya</taxon>
    </lineage>
</organism>
<dbReference type="EMBL" id="JTHE02000003">
    <property type="protein sequence ID" value="NEV68720.1"/>
    <property type="molecule type" value="Genomic_DNA"/>
</dbReference>
<dbReference type="Gene3D" id="3.40.220.10">
    <property type="entry name" value="Leucine Aminopeptidase, subunit E, domain 1"/>
    <property type="match status" value="1"/>
</dbReference>
<reference evidence="2" key="2">
    <citation type="journal article" date="2015" name="Genome Announc.">
        <title>Draft Genome Sequence of Filamentous Marine Cyanobacterium Lyngbya confervoides Strain BDU141951.</title>
        <authorList>
            <person name="Chandrababunaidu M.M."/>
            <person name="Sen D."/>
            <person name="Tripathy S."/>
        </authorList>
    </citation>
    <scope>NUCLEOTIDE SEQUENCE</scope>
    <source>
        <strain evidence="2">BDU141951</strain>
    </source>
</reference>
<protein>
    <submittedName>
        <fullName evidence="2">Macro domain-containing protein</fullName>
    </submittedName>
</protein>
<dbReference type="SUPFAM" id="SSF52949">
    <property type="entry name" value="Macro domain-like"/>
    <property type="match status" value="1"/>
</dbReference>
<dbReference type="SMART" id="SM00506">
    <property type="entry name" value="A1pp"/>
    <property type="match status" value="1"/>
</dbReference>
<sequence>MIEFKQGNLLNEKTEAIVNTVNCVGVMGKGIALQFKQAYPENFKAYKRACDANEVQPGQMFVFDTGSLLPPRYVINFPTKRHWRGKSRLEDIKAGLDALVQNVQELGIQSIAIPPLGCGNGGLDWAVVKPLIVDAFAALPAIQVVIYEPGTAPAADRVKVNTTRPKMTQARALVISLFDRYGIPGYRLGRLEAQKLAYFLQEAGEATLKLDYRRHHYGPYADKLNHALQRIDGHYIRGYGDRSQSSQIYVLPEGREAATAFLAPHPDSQTRLERVSQLIEGFETPYGMEMLATLHWVAQENPKAAEDVDVAIAAVQAWSDRKRRLFKPQHLRKAWERLRDYGWMAATVG</sequence>
<dbReference type="GO" id="GO:0140291">
    <property type="term" value="P:peptidyl-glutamate ADP-deribosylation"/>
    <property type="evidence" value="ECO:0007669"/>
    <property type="project" value="TreeGrafter"/>
</dbReference>
<dbReference type="CDD" id="cd02901">
    <property type="entry name" value="Macro_Poa1p-like"/>
    <property type="match status" value="1"/>
</dbReference>
<gene>
    <name evidence="2" type="ORF">QQ91_016545</name>
</gene>
<dbReference type="InterPro" id="IPR050892">
    <property type="entry name" value="ADP-ribose_metab_enzymes"/>
</dbReference>
<evidence type="ECO:0000256" key="1">
    <source>
        <dbReference type="ARBA" id="ARBA00035885"/>
    </source>
</evidence>
<dbReference type="AlphaFoldDB" id="A0A0C1Y5J6"/>
<dbReference type="PROSITE" id="PS51154">
    <property type="entry name" value="MACRO"/>
    <property type="match status" value="1"/>
</dbReference>